<gene>
    <name evidence="8" type="ORF">CM240_2818</name>
</gene>
<comment type="catalytic activity">
    <reaction evidence="1">
        <text>a 1,2-diacyl-sn-glycero-3-phospho-(1D-myo-inositol) = 1D-myo-inositol 1,2-cyclic phosphate + a 1,2-diacyl-sn-glycerol</text>
        <dbReference type="Rhea" id="RHEA:17093"/>
        <dbReference type="ChEBI" id="CHEBI:17815"/>
        <dbReference type="ChEBI" id="CHEBI:57880"/>
        <dbReference type="ChEBI" id="CHEBI:58484"/>
        <dbReference type="EC" id="4.6.1.13"/>
    </reaction>
</comment>
<dbReference type="PROSITE" id="PS50007">
    <property type="entry name" value="PIPLC_X_DOMAIN"/>
    <property type="match status" value="1"/>
</dbReference>
<evidence type="ECO:0000256" key="5">
    <source>
        <dbReference type="ARBA" id="ARBA00030782"/>
    </source>
</evidence>
<dbReference type="Gene3D" id="3.20.20.190">
    <property type="entry name" value="Phosphatidylinositol (PI) phosphodiesterase"/>
    <property type="match status" value="1"/>
</dbReference>
<keyword evidence="8" id="KW-0456">Lyase</keyword>
<evidence type="ECO:0000256" key="6">
    <source>
        <dbReference type="SAM" id="SignalP"/>
    </source>
</evidence>
<dbReference type="KEGG" id="clt:CM240_2818"/>
<dbReference type="EMBL" id="HG917869">
    <property type="protein sequence ID" value="CDM69935.2"/>
    <property type="molecule type" value="Genomic_DNA"/>
</dbReference>
<dbReference type="GO" id="GO:0008081">
    <property type="term" value="F:phosphoric diester hydrolase activity"/>
    <property type="evidence" value="ECO:0007669"/>
    <property type="project" value="InterPro"/>
</dbReference>
<reference evidence="8 9" key="1">
    <citation type="submission" date="2013-11" db="EMBL/GenBank/DDBJ databases">
        <title>Complete genome sequence of Clostridum sp. M2/40.</title>
        <authorList>
            <person name="Wibberg D."/>
            <person name="Puehler A."/>
            <person name="Schlueter A."/>
        </authorList>
    </citation>
    <scope>NUCLEOTIDE SEQUENCE [LARGE SCALE GENOMIC DNA]</scope>
    <source>
        <strain evidence="9">M2/40</strain>
    </source>
</reference>
<protein>
    <recommendedName>
        <fullName evidence="3">1-phosphatidylinositol phosphodiesterase</fullName>
        <ecNumber evidence="2">4.6.1.13</ecNumber>
    </recommendedName>
    <alternativeName>
        <fullName evidence="4">Phosphatidylinositol diacylglycerol-lyase</fullName>
    </alternativeName>
    <alternativeName>
        <fullName evidence="5">Phosphatidylinositol-specific phospholipase C</fullName>
    </alternativeName>
</protein>
<dbReference type="GO" id="GO:0004436">
    <property type="term" value="F:phosphatidylinositol diacylglycerol-lyase activity"/>
    <property type="evidence" value="ECO:0007669"/>
    <property type="project" value="UniProtKB-EC"/>
</dbReference>
<dbReference type="Pfam" id="PF00388">
    <property type="entry name" value="PI-PLC-X"/>
    <property type="match status" value="1"/>
</dbReference>
<accession>W6SJQ7</accession>
<dbReference type="SUPFAM" id="SSF51695">
    <property type="entry name" value="PLC-like phosphodiesterases"/>
    <property type="match status" value="1"/>
</dbReference>
<organism evidence="8 9">
    <name type="scientific">Clostridium bornimense</name>
    <dbReference type="NCBI Taxonomy" id="1216932"/>
    <lineage>
        <taxon>Bacteria</taxon>
        <taxon>Bacillati</taxon>
        <taxon>Bacillota</taxon>
        <taxon>Clostridia</taxon>
        <taxon>Eubacteriales</taxon>
        <taxon>Clostridiaceae</taxon>
        <taxon>Clostridium</taxon>
    </lineage>
</organism>
<dbReference type="Proteomes" id="UP000019426">
    <property type="component" value="Chromosome M2/40_rep2"/>
</dbReference>
<dbReference type="CDD" id="cd08586">
    <property type="entry name" value="PI-PLCc_BcPLC_like"/>
    <property type="match status" value="1"/>
</dbReference>
<dbReference type="eggNOG" id="COG0823">
    <property type="taxonomic scope" value="Bacteria"/>
</dbReference>
<dbReference type="AlphaFoldDB" id="W6SJQ7"/>
<evidence type="ECO:0000313" key="9">
    <source>
        <dbReference type="Proteomes" id="UP000019426"/>
    </source>
</evidence>
<feature type="signal peptide" evidence="6">
    <location>
        <begin position="1"/>
        <end position="20"/>
    </location>
</feature>
<dbReference type="InterPro" id="IPR000909">
    <property type="entry name" value="PLipase_C_PInositol-sp_X_dom"/>
</dbReference>
<keyword evidence="6" id="KW-0732">Signal</keyword>
<dbReference type="InterPro" id="IPR017946">
    <property type="entry name" value="PLC-like_Pdiesterase_TIM-brl"/>
</dbReference>
<feature type="domain" description="Phosphatidylinositol-specific phospholipase C X" evidence="7">
    <location>
        <begin position="36"/>
        <end position="178"/>
    </location>
</feature>
<evidence type="ECO:0000259" key="7">
    <source>
        <dbReference type="SMART" id="SM00148"/>
    </source>
</evidence>
<dbReference type="GO" id="GO:0006629">
    <property type="term" value="P:lipid metabolic process"/>
    <property type="evidence" value="ECO:0007669"/>
    <property type="project" value="InterPro"/>
</dbReference>
<dbReference type="PANTHER" id="PTHR13593">
    <property type="match status" value="1"/>
</dbReference>
<evidence type="ECO:0000256" key="2">
    <source>
        <dbReference type="ARBA" id="ARBA00012581"/>
    </source>
</evidence>
<evidence type="ECO:0000256" key="4">
    <source>
        <dbReference type="ARBA" id="ARBA00030474"/>
    </source>
</evidence>
<dbReference type="SMART" id="SM00148">
    <property type="entry name" value="PLCXc"/>
    <property type="match status" value="1"/>
</dbReference>
<dbReference type="PANTHER" id="PTHR13593:SF113">
    <property type="entry name" value="SI:DKEY-266F7.9"/>
    <property type="match status" value="1"/>
</dbReference>
<name>W6SJQ7_9CLOT</name>
<sequence>MSIMVITFMVLFNFQVNVNAANENVKFRTNDWMKDVDGNKYLSQLSIPGTHDSGALYEPVYGTAKCQELSIDEQLKAGTRYLDIRCRIIDDAFTIHHGFVYQHLNFDDVINSCSEFLRNNPSETIIMSIKEEYKAENSTKSFEEIFDSYINKNRELWYLNDSIPTLDEVRGKIVLVRRFVSNNKKGIDASSWKDNTTFDINNSSNLAIQDCYKVGDTSEKWEEMTSLYEKASTRDDNCLYINYGSGYKSILGIPNIRKVKSYINPKIVKYFDENSKGRFGITVVDFADKDINSSIIKTNF</sequence>
<dbReference type="InterPro" id="IPR051057">
    <property type="entry name" value="PI-PLC_domain"/>
</dbReference>
<evidence type="ECO:0000313" key="8">
    <source>
        <dbReference type="EMBL" id="CDM69935.2"/>
    </source>
</evidence>
<proteinExistence type="predicted"/>
<dbReference type="STRING" id="1216932.CM240_2818"/>
<keyword evidence="9" id="KW-1185">Reference proteome</keyword>
<dbReference type="EC" id="4.6.1.13" evidence="2"/>
<feature type="chain" id="PRO_5005378170" description="1-phosphatidylinositol phosphodiesterase" evidence="6">
    <location>
        <begin position="21"/>
        <end position="300"/>
    </location>
</feature>
<evidence type="ECO:0000256" key="1">
    <source>
        <dbReference type="ARBA" id="ARBA00001316"/>
    </source>
</evidence>
<evidence type="ECO:0000256" key="3">
    <source>
        <dbReference type="ARBA" id="ARBA00019758"/>
    </source>
</evidence>